<gene>
    <name evidence="1" type="ORF">V6N12_037335</name>
</gene>
<dbReference type="Proteomes" id="UP001472677">
    <property type="component" value="Unassembled WGS sequence"/>
</dbReference>
<reference evidence="1 2" key="1">
    <citation type="journal article" date="2024" name="G3 (Bethesda)">
        <title>Genome assembly of Hibiscus sabdariffa L. provides insights into metabolisms of medicinal natural products.</title>
        <authorList>
            <person name="Kim T."/>
        </authorList>
    </citation>
    <scope>NUCLEOTIDE SEQUENCE [LARGE SCALE GENOMIC DNA]</scope>
    <source>
        <strain evidence="1">TK-2024</strain>
        <tissue evidence="1">Old leaves</tissue>
    </source>
</reference>
<name>A0ABR2C522_9ROSI</name>
<dbReference type="EMBL" id="JBBPBM010000068">
    <property type="protein sequence ID" value="KAK8513970.1"/>
    <property type="molecule type" value="Genomic_DNA"/>
</dbReference>
<comment type="caution">
    <text evidence="1">The sequence shown here is derived from an EMBL/GenBank/DDBJ whole genome shotgun (WGS) entry which is preliminary data.</text>
</comment>
<sequence>MVSFVLTLYQNSSGRSSELVPVVPVVLAREHSVSPSSLDVVWLTNKDVLMTRIELVVGQWILSVRTKGHMLIKWLLQRLLTVMMVRYRFTVLENDVEKEVAPAMVTSNLRVEHIGSKDGQSKGNAYVSAKEISRGFHWSAMYLASNPNKKNYSFFLR</sequence>
<evidence type="ECO:0000313" key="2">
    <source>
        <dbReference type="Proteomes" id="UP001472677"/>
    </source>
</evidence>
<organism evidence="1 2">
    <name type="scientific">Hibiscus sabdariffa</name>
    <name type="common">roselle</name>
    <dbReference type="NCBI Taxonomy" id="183260"/>
    <lineage>
        <taxon>Eukaryota</taxon>
        <taxon>Viridiplantae</taxon>
        <taxon>Streptophyta</taxon>
        <taxon>Embryophyta</taxon>
        <taxon>Tracheophyta</taxon>
        <taxon>Spermatophyta</taxon>
        <taxon>Magnoliopsida</taxon>
        <taxon>eudicotyledons</taxon>
        <taxon>Gunneridae</taxon>
        <taxon>Pentapetalae</taxon>
        <taxon>rosids</taxon>
        <taxon>malvids</taxon>
        <taxon>Malvales</taxon>
        <taxon>Malvaceae</taxon>
        <taxon>Malvoideae</taxon>
        <taxon>Hibiscus</taxon>
    </lineage>
</organism>
<protein>
    <submittedName>
        <fullName evidence="1">Uncharacterized protein</fullName>
    </submittedName>
</protein>
<keyword evidence="2" id="KW-1185">Reference proteome</keyword>
<proteinExistence type="predicted"/>
<evidence type="ECO:0000313" key="1">
    <source>
        <dbReference type="EMBL" id="KAK8513970.1"/>
    </source>
</evidence>
<accession>A0ABR2C522</accession>